<protein>
    <submittedName>
        <fullName evidence="1">Stage III sporulation protein AH</fullName>
    </submittedName>
</protein>
<dbReference type="AlphaFoldDB" id="A0AAU7VMH5"/>
<reference evidence="1" key="1">
    <citation type="journal article" date="2013" name="Extremophiles">
        <title>Proteinivorax tanatarense gen. nov., sp. nov., an anaerobic, haloalkaliphilic, proteolytic bacterium isolated from a decaying algal bloom, and proposal of Proteinivoraceae fam. nov.</title>
        <authorList>
            <person name="Kevbrin V."/>
            <person name="Boltyanskaya Y."/>
            <person name="Zhilina T."/>
            <person name="Kolganova T."/>
            <person name="Lavrentjeva E."/>
            <person name="Kuznetsov B."/>
        </authorList>
    </citation>
    <scope>NUCLEOTIDE SEQUENCE</scope>
    <source>
        <strain evidence="1">Z-910T</strain>
    </source>
</reference>
<accession>A0AAU7VMH5</accession>
<dbReference type="EMBL" id="CP158367">
    <property type="protein sequence ID" value="XBX75341.1"/>
    <property type="molecule type" value="Genomic_DNA"/>
</dbReference>
<gene>
    <name evidence="1" type="ORF">PRVXT_000460</name>
</gene>
<name>A0AAU7VMH5_9FIRM</name>
<reference evidence="1" key="2">
    <citation type="submission" date="2024-06" db="EMBL/GenBank/DDBJ databases">
        <authorList>
            <person name="Petrova K.O."/>
            <person name="Toshchakov S.V."/>
            <person name="Boltjanskaja Y.V."/>
            <person name="Kevbrin V."/>
        </authorList>
    </citation>
    <scope>NUCLEOTIDE SEQUENCE</scope>
    <source>
        <strain evidence="1">Z-910T</strain>
    </source>
</reference>
<evidence type="ECO:0000313" key="1">
    <source>
        <dbReference type="EMBL" id="XBX75341.1"/>
    </source>
</evidence>
<sequence length="158" mass="18341">MIHIVIINIKNPTKQVYKDLLAVAFEVCDIFVLVVRKDLDKNDSLNTILQRLEPFLIKSREQSKWPGTTTYGEEPVAKVHYYRTDNAAKDILIQAADSLYKWIQPELPEDLSFLKREKEWLINTSHEKDCLIITNEKAEINNIVNIEGIKTKMEKIEG</sequence>
<proteinExistence type="predicted"/>
<dbReference type="RefSeq" id="WP_350344086.1">
    <property type="nucleotide sequence ID" value="NZ_CP158367.1"/>
</dbReference>
<organism evidence="1">
    <name type="scientific">Proteinivorax tanatarense</name>
    <dbReference type="NCBI Taxonomy" id="1260629"/>
    <lineage>
        <taxon>Bacteria</taxon>
        <taxon>Bacillati</taxon>
        <taxon>Bacillota</taxon>
        <taxon>Clostridia</taxon>
        <taxon>Eubacteriales</taxon>
        <taxon>Proteinivoracaceae</taxon>
        <taxon>Proteinivorax</taxon>
    </lineage>
</organism>